<dbReference type="EMBL" id="CP071382">
    <property type="protein sequence ID" value="QSV44497.1"/>
    <property type="molecule type" value="Genomic_DNA"/>
</dbReference>
<proteinExistence type="inferred from homology"/>
<feature type="active site" evidence="5 6">
    <location>
        <position position="289"/>
    </location>
</feature>
<comment type="function">
    <text evidence="5">Involved in chemotaxis. Part of a chemotaxis signal transduction system that modulates chemotaxis in response to various stimuli. Catalyzes the demethylation of specific methylglutamate residues introduced into the chemoreceptors (methyl-accepting chemotaxis proteins or MCP) by CheR. Also mediates the irreversible deamidation of specific glutamine residues to glutamic acid.</text>
</comment>
<evidence type="ECO:0000313" key="10">
    <source>
        <dbReference type="EMBL" id="QSV44497.1"/>
    </source>
</evidence>
<dbReference type="PROSITE" id="PS50110">
    <property type="entry name" value="RESPONSE_REGULATORY"/>
    <property type="match status" value="1"/>
</dbReference>
<dbReference type="GO" id="GO:0032259">
    <property type="term" value="P:methylation"/>
    <property type="evidence" value="ECO:0007669"/>
    <property type="project" value="UniProtKB-KW"/>
</dbReference>
<dbReference type="PROSITE" id="PS50122">
    <property type="entry name" value="CHEB"/>
    <property type="match status" value="1"/>
</dbReference>
<dbReference type="Gene3D" id="3.40.50.180">
    <property type="entry name" value="Methylesterase CheB, C-terminal domain"/>
    <property type="match status" value="1"/>
</dbReference>
<feature type="modified residue" description="4-aspartylphosphate" evidence="5 7">
    <location>
        <position position="54"/>
    </location>
</feature>
<dbReference type="SUPFAM" id="SSF52738">
    <property type="entry name" value="Methylesterase CheB, C-terminal domain"/>
    <property type="match status" value="1"/>
</dbReference>
<evidence type="ECO:0000259" key="9">
    <source>
        <dbReference type="PROSITE" id="PS50122"/>
    </source>
</evidence>
<dbReference type="GO" id="GO:0008168">
    <property type="term" value="F:methyltransferase activity"/>
    <property type="evidence" value="ECO:0007669"/>
    <property type="project" value="UniProtKB-KW"/>
</dbReference>
<keyword evidence="5 7" id="KW-0597">Phosphoprotein</keyword>
<evidence type="ECO:0000256" key="4">
    <source>
        <dbReference type="ARBA" id="ARBA00048267"/>
    </source>
</evidence>
<dbReference type="InterPro" id="IPR035909">
    <property type="entry name" value="CheB_C"/>
</dbReference>
<evidence type="ECO:0000256" key="1">
    <source>
        <dbReference type="ARBA" id="ARBA00022490"/>
    </source>
</evidence>
<keyword evidence="3 5" id="KW-0378">Hydrolase</keyword>
<dbReference type="EC" id="3.5.1.44" evidence="5"/>
<keyword evidence="10" id="KW-0489">Methyltransferase</keyword>
<dbReference type="NCBIfam" id="NF009206">
    <property type="entry name" value="PRK12555.1"/>
    <property type="match status" value="1"/>
</dbReference>
<dbReference type="InterPro" id="IPR001789">
    <property type="entry name" value="Sig_transdc_resp-reg_receiver"/>
</dbReference>
<comment type="domain">
    <text evidence="5">Contains a C-terminal catalytic domain, and an N-terminal region which modulates catalytic activity.</text>
</comment>
<comment type="catalytic activity">
    <reaction evidence="4 5">
        <text>[protein]-L-glutamate 5-O-methyl ester + H2O = L-glutamyl-[protein] + methanol + H(+)</text>
        <dbReference type="Rhea" id="RHEA:23236"/>
        <dbReference type="Rhea" id="RHEA-COMP:10208"/>
        <dbReference type="Rhea" id="RHEA-COMP:10311"/>
        <dbReference type="ChEBI" id="CHEBI:15377"/>
        <dbReference type="ChEBI" id="CHEBI:15378"/>
        <dbReference type="ChEBI" id="CHEBI:17790"/>
        <dbReference type="ChEBI" id="CHEBI:29973"/>
        <dbReference type="ChEBI" id="CHEBI:82795"/>
        <dbReference type="EC" id="3.1.1.61"/>
    </reaction>
</comment>
<gene>
    <name evidence="5 10" type="primary">cheB</name>
    <name evidence="10" type="ORF">JZM60_09960</name>
</gene>
<feature type="active site" evidence="5 6">
    <location>
        <position position="168"/>
    </location>
</feature>
<dbReference type="HAMAP" id="MF_00099">
    <property type="entry name" value="CheB_chemtxs"/>
    <property type="match status" value="1"/>
</dbReference>
<comment type="similarity">
    <text evidence="5">Belongs to the CheB family.</text>
</comment>
<dbReference type="CDD" id="cd17541">
    <property type="entry name" value="REC_CheB-like"/>
    <property type="match status" value="1"/>
</dbReference>
<keyword evidence="11" id="KW-1185">Reference proteome</keyword>
<sequence>MVRVLVVDDSASVRMLLQALLASDPGIEVIGTASDGEEAVEAAARLKPDVITMDIYMPRMNGLTATRLIMESHPVPIVVVSGNLDAEEVASTFRVMEAGAVTALARPCGPGHPDHEREAAAFIRTVKLMAEVKVVRRTPRRDRPDTIPLPHQRPAVPARVNAVAIGASTGGPMAIQAILAGLGKDFPAPVLIVQHMALGFIKGFTEWLNLSSAIPVHLATHGERILPGHAYVAPDGNHMLVTADGTAIALKDSPPENGLRPSVSALFRSVTYAFGPRSVGVLLTGMGSDGARELKHLREAGAVTIAQDLKSSVIHGMPGEAIKLEAATYTLSPAQIVTTLTNLVAMEK</sequence>
<dbReference type="InterPro" id="IPR008248">
    <property type="entry name" value="CheB-like"/>
</dbReference>
<dbReference type="CDD" id="cd16432">
    <property type="entry name" value="CheB_Rec"/>
    <property type="match status" value="1"/>
</dbReference>
<name>A0ABX7PZC7_9BACT</name>
<dbReference type="PANTHER" id="PTHR42872:SF6">
    <property type="entry name" value="PROTEIN-GLUTAMATE METHYLESTERASE_PROTEIN-GLUTAMINE GLUTAMINASE"/>
    <property type="match status" value="1"/>
</dbReference>
<evidence type="ECO:0000256" key="3">
    <source>
        <dbReference type="ARBA" id="ARBA00022801"/>
    </source>
</evidence>
<dbReference type="RefSeq" id="WP_207162197.1">
    <property type="nucleotide sequence ID" value="NZ_CP071382.1"/>
</dbReference>
<evidence type="ECO:0000256" key="5">
    <source>
        <dbReference type="HAMAP-Rule" id="MF_00099"/>
    </source>
</evidence>
<keyword evidence="1 5" id="KW-0963">Cytoplasm</keyword>
<feature type="domain" description="Response regulatory" evidence="8">
    <location>
        <begin position="3"/>
        <end position="121"/>
    </location>
</feature>
<evidence type="ECO:0000256" key="2">
    <source>
        <dbReference type="ARBA" id="ARBA00022500"/>
    </source>
</evidence>
<dbReference type="NCBIfam" id="NF001965">
    <property type="entry name" value="PRK00742.1"/>
    <property type="match status" value="1"/>
</dbReference>
<organism evidence="10 11">
    <name type="scientific">Geobacter benzoatilyticus</name>
    <dbReference type="NCBI Taxonomy" id="2815309"/>
    <lineage>
        <taxon>Bacteria</taxon>
        <taxon>Pseudomonadati</taxon>
        <taxon>Thermodesulfobacteriota</taxon>
        <taxon>Desulfuromonadia</taxon>
        <taxon>Geobacterales</taxon>
        <taxon>Geobacteraceae</taxon>
        <taxon>Geobacter</taxon>
    </lineage>
</organism>
<reference evidence="10 11" key="1">
    <citation type="submission" date="2021-03" db="EMBL/GenBank/DDBJ databases">
        <title>Geobacter metallireducens gen. nov. sp. nov., a microorganism capable of coupling the complete oxidation of organic compounds to the reduction of iron and other metals.</title>
        <authorList>
            <person name="Li Y."/>
        </authorList>
    </citation>
    <scope>NUCLEOTIDE SEQUENCE [LARGE SCALE GENOMIC DNA]</scope>
    <source>
        <strain evidence="10 11">Jerry-YX</strain>
    </source>
</reference>
<dbReference type="Pfam" id="PF00072">
    <property type="entry name" value="Response_reg"/>
    <property type="match status" value="1"/>
</dbReference>
<dbReference type="Proteomes" id="UP000663651">
    <property type="component" value="Chromosome"/>
</dbReference>
<accession>A0ABX7PZC7</accession>
<evidence type="ECO:0000256" key="6">
    <source>
        <dbReference type="PROSITE-ProRule" id="PRU00050"/>
    </source>
</evidence>
<comment type="subcellular location">
    <subcellularLocation>
        <location evidence="5">Cytoplasm</location>
    </subcellularLocation>
</comment>
<dbReference type="SUPFAM" id="SSF52172">
    <property type="entry name" value="CheY-like"/>
    <property type="match status" value="1"/>
</dbReference>
<dbReference type="PANTHER" id="PTHR42872">
    <property type="entry name" value="PROTEIN-GLUTAMATE METHYLESTERASE/PROTEIN-GLUTAMINE GLUTAMINASE"/>
    <property type="match status" value="1"/>
</dbReference>
<dbReference type="Pfam" id="PF01339">
    <property type="entry name" value="CheB_methylest"/>
    <property type="match status" value="1"/>
</dbReference>
<evidence type="ECO:0000256" key="7">
    <source>
        <dbReference type="PROSITE-ProRule" id="PRU00169"/>
    </source>
</evidence>
<evidence type="ECO:0000313" key="11">
    <source>
        <dbReference type="Proteomes" id="UP000663651"/>
    </source>
</evidence>
<dbReference type="Gene3D" id="3.40.50.2300">
    <property type="match status" value="1"/>
</dbReference>
<dbReference type="InterPro" id="IPR000673">
    <property type="entry name" value="Sig_transdc_resp-reg_Me-estase"/>
</dbReference>
<evidence type="ECO:0000259" key="8">
    <source>
        <dbReference type="PROSITE" id="PS50110"/>
    </source>
</evidence>
<keyword evidence="10" id="KW-0808">Transferase</keyword>
<comment type="catalytic activity">
    <reaction evidence="5">
        <text>L-glutaminyl-[protein] + H2O = L-glutamyl-[protein] + NH4(+)</text>
        <dbReference type="Rhea" id="RHEA:16441"/>
        <dbReference type="Rhea" id="RHEA-COMP:10207"/>
        <dbReference type="Rhea" id="RHEA-COMP:10208"/>
        <dbReference type="ChEBI" id="CHEBI:15377"/>
        <dbReference type="ChEBI" id="CHEBI:28938"/>
        <dbReference type="ChEBI" id="CHEBI:29973"/>
        <dbReference type="ChEBI" id="CHEBI:30011"/>
        <dbReference type="EC" id="3.5.1.44"/>
    </reaction>
</comment>
<feature type="active site" evidence="5 6">
    <location>
        <position position="195"/>
    </location>
</feature>
<dbReference type="EC" id="3.1.1.61" evidence="5"/>
<protein>
    <recommendedName>
        <fullName evidence="5">Protein-glutamate methylesterase/protein-glutamine glutaminase</fullName>
        <ecNumber evidence="5">3.1.1.61</ecNumber>
        <ecNumber evidence="5">3.5.1.44</ecNumber>
    </recommendedName>
</protein>
<dbReference type="InterPro" id="IPR011006">
    <property type="entry name" value="CheY-like_superfamily"/>
</dbReference>
<feature type="domain" description="CheB-type methylesterase" evidence="9">
    <location>
        <begin position="148"/>
        <end position="347"/>
    </location>
</feature>
<comment type="PTM">
    <text evidence="5">Phosphorylated by CheA. Phosphorylation of the N-terminal regulatory domain activates the methylesterase activity.</text>
</comment>
<dbReference type="SMART" id="SM00448">
    <property type="entry name" value="REC"/>
    <property type="match status" value="1"/>
</dbReference>
<dbReference type="PIRSF" id="PIRSF000876">
    <property type="entry name" value="RR_chemtxs_CheB"/>
    <property type="match status" value="1"/>
</dbReference>
<keyword evidence="2 5" id="KW-0145">Chemotaxis</keyword>